<dbReference type="Pfam" id="PF14765">
    <property type="entry name" value="PS-DH"/>
    <property type="match status" value="1"/>
</dbReference>
<dbReference type="SUPFAM" id="SSF47336">
    <property type="entry name" value="ACP-like"/>
    <property type="match status" value="2"/>
</dbReference>
<dbReference type="Pfam" id="PF08659">
    <property type="entry name" value="KR"/>
    <property type="match status" value="1"/>
</dbReference>
<feature type="active site" description="Proton donor; for dehydratase activity" evidence="10">
    <location>
        <position position="2947"/>
    </location>
</feature>
<evidence type="ECO:0000313" key="16">
    <source>
        <dbReference type="Proteomes" id="UP001144096"/>
    </source>
</evidence>
<evidence type="ECO:0000256" key="8">
    <source>
        <dbReference type="ARBA" id="ARBA00022737"/>
    </source>
</evidence>
<proteinExistence type="predicted"/>
<dbReference type="InterPro" id="IPR036736">
    <property type="entry name" value="ACP-like_sf"/>
</dbReference>
<name>A0A9X2NJ64_9PSEU</name>
<dbReference type="InterPro" id="IPR000873">
    <property type="entry name" value="AMP-dep_synth/lig_dom"/>
</dbReference>
<dbReference type="InterPro" id="IPR018201">
    <property type="entry name" value="Ketoacyl_synth_AS"/>
</dbReference>
<dbReference type="SUPFAM" id="SSF53901">
    <property type="entry name" value="Thiolase-like"/>
    <property type="match status" value="2"/>
</dbReference>
<feature type="compositionally biased region" description="Basic and acidic residues" evidence="11">
    <location>
        <begin position="2171"/>
        <end position="2192"/>
    </location>
</feature>
<organism evidence="15 16">
    <name type="scientific">Amycolatopsis iheyensis</name>
    <dbReference type="NCBI Taxonomy" id="2945988"/>
    <lineage>
        <taxon>Bacteria</taxon>
        <taxon>Bacillati</taxon>
        <taxon>Actinomycetota</taxon>
        <taxon>Actinomycetes</taxon>
        <taxon>Pseudonocardiales</taxon>
        <taxon>Pseudonocardiaceae</taxon>
        <taxon>Amycolatopsis</taxon>
    </lineage>
</organism>
<dbReference type="InterPro" id="IPR023213">
    <property type="entry name" value="CAT-like_dom_sf"/>
</dbReference>
<dbReference type="Gene3D" id="1.10.1200.10">
    <property type="entry name" value="ACP-like"/>
    <property type="match status" value="2"/>
</dbReference>
<dbReference type="Gene3D" id="3.10.129.110">
    <property type="entry name" value="Polyketide synthase dehydratase"/>
    <property type="match status" value="1"/>
</dbReference>
<dbReference type="Pfam" id="PF22621">
    <property type="entry name" value="CurL-like_PKS_C"/>
    <property type="match status" value="1"/>
</dbReference>
<evidence type="ECO:0000256" key="11">
    <source>
        <dbReference type="SAM" id="MobiDB-lite"/>
    </source>
</evidence>
<dbReference type="InterPro" id="IPR006162">
    <property type="entry name" value="Ppantetheine_attach_site"/>
</dbReference>
<dbReference type="Gene3D" id="3.40.50.150">
    <property type="entry name" value="Vaccinia Virus protein VP39"/>
    <property type="match status" value="1"/>
</dbReference>
<evidence type="ECO:0000256" key="6">
    <source>
        <dbReference type="ARBA" id="ARBA00022553"/>
    </source>
</evidence>
<accession>A0A9X2NJ64</accession>
<feature type="domain" description="PKS/mFAS DH" evidence="14">
    <location>
        <begin position="2758"/>
        <end position="3027"/>
    </location>
</feature>
<dbReference type="InterPro" id="IPR049552">
    <property type="entry name" value="PKS_DH_N"/>
</dbReference>
<dbReference type="InterPro" id="IPR029063">
    <property type="entry name" value="SAM-dependent_MTases_sf"/>
</dbReference>
<evidence type="ECO:0000313" key="15">
    <source>
        <dbReference type="EMBL" id="MCR6488451.1"/>
    </source>
</evidence>
<dbReference type="InterPro" id="IPR025110">
    <property type="entry name" value="AMP-bd_C"/>
</dbReference>
<dbReference type="SMART" id="SM00826">
    <property type="entry name" value="PKS_DH"/>
    <property type="match status" value="1"/>
</dbReference>
<reference evidence="15" key="1">
    <citation type="submission" date="2022-06" db="EMBL/GenBank/DDBJ databases">
        <title>Amycolatopsis iheyaensis sp. nov., a new species of the genus Amycolatopsis isolated from soil in Iheya island, Japan.</title>
        <authorList>
            <person name="Ngamcharungchit C."/>
            <person name="Kanto H."/>
            <person name="Take A."/>
            <person name="Intra B."/>
            <person name="Matsumoto A."/>
            <person name="Panbangred W."/>
            <person name="Inahashi Y."/>
        </authorList>
    </citation>
    <scope>NUCLEOTIDE SEQUENCE</scope>
    <source>
        <strain evidence="15">OK19-0408</strain>
    </source>
</reference>
<dbReference type="Pfam" id="PF22336">
    <property type="entry name" value="RhiE-like_linker"/>
    <property type="match status" value="1"/>
</dbReference>
<dbReference type="InterPro" id="IPR036291">
    <property type="entry name" value="NAD(P)-bd_dom_sf"/>
</dbReference>
<keyword evidence="6" id="KW-0597">Phosphoprotein</keyword>
<comment type="pathway">
    <text evidence="3">Antibiotic biosynthesis.</text>
</comment>
<feature type="active site" description="Proton acceptor; for dehydratase activity" evidence="10">
    <location>
        <position position="2789"/>
    </location>
</feature>
<dbReference type="InterPro" id="IPR020841">
    <property type="entry name" value="PKS_Beta-ketoAc_synthase_dom"/>
</dbReference>
<dbReference type="Gene3D" id="3.40.50.980">
    <property type="match status" value="2"/>
</dbReference>
<dbReference type="PROSITE" id="PS00012">
    <property type="entry name" value="PHOSPHOPANTETHEINE"/>
    <property type="match status" value="1"/>
</dbReference>
<dbReference type="GO" id="GO:0005737">
    <property type="term" value="C:cytoplasm"/>
    <property type="evidence" value="ECO:0007669"/>
    <property type="project" value="UniProtKB-SubCell"/>
</dbReference>
<feature type="domain" description="Carrier" evidence="12">
    <location>
        <begin position="2094"/>
        <end position="2168"/>
    </location>
</feature>
<dbReference type="RefSeq" id="WP_257925015.1">
    <property type="nucleotide sequence ID" value="NZ_JAMXQV010000025.1"/>
</dbReference>
<dbReference type="CDD" id="cd12116">
    <property type="entry name" value="A_NRPS_Ta1_like"/>
    <property type="match status" value="1"/>
</dbReference>
<dbReference type="Gene3D" id="2.30.38.10">
    <property type="entry name" value="Luciferase, Domain 3"/>
    <property type="match status" value="1"/>
</dbReference>
<dbReference type="PROSITE" id="PS50075">
    <property type="entry name" value="CARRIER"/>
    <property type="match status" value="2"/>
</dbReference>
<dbReference type="FunFam" id="2.30.38.10:FF:000001">
    <property type="entry name" value="Non-ribosomal peptide synthetase PvdI"/>
    <property type="match status" value="1"/>
</dbReference>
<sequence>MRDASRDLREIARRYDAGELSTTELRAELAAPAKLPLSEGQRGLWALHKMEPETYSYNVPVCLSCTDVDAVLLEKALHDTVSRHPILASAVREDDDGPHLVSLGAGRFRVERADISDVPADGVLDHLKERAKQPFDLADGPLVRVSVLTRAEAEVYVLVVVHHVILDGPSLCLVLDTLLHAYRARVEGREPPAGPDAADYGEFVAWERDFLDGEPARRDRDFWRRELAGRVPLTGLPTHATLPPDAPHEGEVHAARLSREQADAVTAFAAAHEVVPAVLLLAVFKTLLYRYTGQEDIVVGMPVAARPSGRFESTVGYFVNVLPIRSKPADDLAVPEFARRLQATVFEALDRASYPFPRIVRETGDRGDLRSPVFQAVFNYQNFSLTGRLGELAAELRDTWSFQVVAGLHQLGEYDLTLDVVPGDGFELYWKYHPGAFSAATVAGLADHFGVLLDALLAGDGPMQLGRVRMLAPAERRLVLDEWNRTDVEYPGDRTVWELFAERAAAHPDRPAVSCGDRTLTYGELADRASALAEALLRRGVRAGDRVGASFERTLDLSAGLLAIMKTGAAYVPLDPGLPAERLSYLVEDSGAGLVVCDEASVAALSDVDLRGAALHVLDRPDVPAAEPGDAVARPGAAYVIYTSGSTGKPKGVVVSHRSLTNLLLSVGRTLGITPDDRLPAIATYSFDIAALELFLPLITGGQCRIHDAATVKDATLLAAELTRWGPTVVQATPVTWAMLLRVGWRNTGGAKVLCTGEALPEHLKDRLVALGAAWNLYGPTETTLYSSMKRLGADEPVTIGTPVANTRLYVLDRHAQPVPVGVPGELCIAGHGVALGYHGKPRLTAERFVEDPFVPGGRMYRTGDVVRRLPNGELVVLGRMDDQVKLRGYRIEPGEIEAALDGHPDVAASVVVVERDRLTAYLTLPGGALDEKALRAHLEKTLPAYMVPSAFVVLASFPLTASGKIDRARLRGAGDRTPAAPARDASGSSRAERALRRIFTAVLGRDDIDREGGFFDAGGDSFSAIEVVTEINRVFGRDLRPTALFAHASIAAMARHLEEPAAASRDVAAPAAVDREYLDDAVAVVGISCRFPGAGDHRAFWTDLKDGKAGNASWSPEELRALGVPDELVGRAGYVPHRPGIEGTAEFDAAFFGISPRDAEFMDPQGRLLLLHAWKALEDAGHRPEDVPRTSVFTSVSNNFYQALLPSLMENAAGTRVLASTESYAAWLLAQGGTVPTMISSRLGLGGPSMAVSSNCSSALSGLHLACQGLRSGEADQAVVGAASLGSTMELGYVHQPGLNFSSDGRCRAFDDAADGMTGGEGVGVVVLKRARDAIADGDHVYCLIRGVAVNNDGGAKAGFYAPSVRGQADVIRAALDASGVDPETIRYVEAHGTGTKLGDPVEVEALTEAYRHYTDRRGYVGIGSVKSNIGHLDAAAGIAGLIKLALSLHHGEVPKTLHCSVPNRAIDWANSPFFVTDRNLSLESSGAEPVRAGLSSFGIGGTNAHAVLERADLGVSPSAEGPHLVVLSARDGSRLEALAGEFLSFLPGYAADGGDLASLAYTLQVGRRPMAVRMAFVVDGFDELIEQLESCAAGHVPDGAFGGSARRGDDELVSLFARTAQLKELGADWVERGDWEKVAALWVSGIDVEWDRYYGPTPPRRVSLPTYPFDTKRFWPATTQNPPTAPPVASPATRLATPPAASPAAQPEAAPATSPGSSGAEALLVAAAGADGVDRFLARRRQTTAEMNAILRRLLVAQLWSAGVFREPGRRGVLATSHAKWFDHTVTVLADEGELSRAGDLPRTPDLDGAWRAWRAWTAAHEGDPELAAKTTVTTRSLEALPDILAGRSTATAVLFPGGSFDLVEAVYNRNIASDYFNCALADEVRAEVGRLRGDARSGLRILEVGAGTGSASKWIFERLADVEGEIAEYSYTDISKAFLNAAEKRFSRHHSYLTYRVFDAERSPASQGFAVGEYDVVVANNVLHATRDITETVEHVRALLRPGGVLLLNEVTANEWWAHLAFGFLDGWFRHADGRRIPGGPALSADSWREVLRGNGFDAVGVLGGPARELGMQIVSARASHPTEPERPTAEYVEDALARCLVESLKLTRDELQPDAPFADYGLDSLTGVTMVGMLNEALGTDLDASVLFDNPSIRRLTKFLVEEHGGDITAHRPKDKPRVEEVRPREIEPQPVTGSSRSPEAQPTRSQETEPPPATEAPRLREPIAIIGMSGRFPSARDLDEFWRQMAEGHDPVTPVTRWDLPDGQTTCRHGGFMTGIDEFDPLFFGISGAEAGYMEPQQRLFLQEAWNALEDAGHAGASIDRERCGIYVGSGGGDYFDLTSPFAYPAQAYWGNMNSMVPARLAYYLDLHGPAMTVNTACSSSLTAVYLACQGLWTGETDLALAGGVAVQCSPRVYVAGSRAGMLAPSGRSRSFDAAADGFVPAEGAGVIVLKRLSDAEADGDHIHGVVRGIGLNQDGTSNGITAPNGSSQESLIRRVHREFGIDTAGIQLVEAHGTGTKLGDPVEFNALTRAFRATTDKAQFCSLGSVKANIGHALEAAGVAGIIKTLLAMKYGTIPGLLHFREANPSVVLAGSPFFVHTEPRDWVAPPGDRRRAAVTSLGASGTNVHAVIEEAPARPRRATPAGPRLVALSARTDEALREQLTRLARHCRAHPDLDLADVSYSLLLGRKHFPVRWACVANDLADLQRKLSGEGEPGPAPDEELSRLAAEYVDGGTPDFAALFRDGHRVPLPGYPFERGRYPLPDRPRSPERVVLTGTEFFLREHRVRGTAIVPGAMYLEWVRAAVAQSAGEVVCLRDIAFLRPLDVVGGAREVHVAVRADGGFQVSSTDSSDTPVTHCEGRLATGEGAERRTLDLPALLRDLRRTPMEPDRFYAEYREHGVDYGPAFRGCVAGYEGDGTVLAQLELPEGVTGEFPLHPVLVDSALQAMRLLPGTGTGDAEGGLTFAIERAEILRPCTAKMWAWIRRGPDAGRIDVDLAGENGEVCLALRGITVRRAGAEPAALTLLPSWDPVRESDTGTWPSTADVVGVVAASPAAREVLAARYPAAHVLPAYGSQREIDDAVRDAPLFDHLIWVAPEHAAESSADRLIDAQSAGTLQVFRTVKAVLAAGYGDRRLGWTLITHRAHAVHETELIDPAHAGIAGLAGSTAKEYPLWTVRVADVEAYDDDSLAAVLSQPADPDGDLRIHRAGTWYRQRLLPVRAGAPESSRFREGGTYVIAGGAGGLGVALTEHLIRRYRAQVVWLGRRPRDARVEAAIGRAAGSGGPPPHYIRADATSAAALRAARAETDRRFGPVHGVVQSGLVFAGASLARMTEAEFHDVLRSKVDASVRLLDAWGGDSLELALFLSSINSYLKAIKQANYAAACTFMDSFAATVPQRHGCVAKVINLGYCFTNATDGAGRSTLLNTDVPLISPDEFVAAVERLCAGPASRLTLTKSGPARGITVGDDEVLLLPDGSPAAPPAGSRAPREEFDDLDELRARVADLTALAI</sequence>
<dbReference type="InterPro" id="IPR020807">
    <property type="entry name" value="PKS_DH"/>
</dbReference>
<evidence type="ECO:0000256" key="5">
    <source>
        <dbReference type="ARBA" id="ARBA00022490"/>
    </source>
</evidence>
<dbReference type="InterPro" id="IPR049900">
    <property type="entry name" value="PKS_mFAS_DH"/>
</dbReference>
<dbReference type="InterPro" id="IPR001242">
    <property type="entry name" value="Condensation_dom"/>
</dbReference>
<dbReference type="InterPro" id="IPR050091">
    <property type="entry name" value="PKS_NRPS_Biosynth_Enz"/>
</dbReference>
<dbReference type="SUPFAM" id="SSF52777">
    <property type="entry name" value="CoA-dependent acyltransferases"/>
    <property type="match status" value="2"/>
</dbReference>
<dbReference type="InterPro" id="IPR057326">
    <property type="entry name" value="KR_dom"/>
</dbReference>
<keyword evidence="4" id="KW-0596">Phosphopantetheine</keyword>
<evidence type="ECO:0000256" key="3">
    <source>
        <dbReference type="ARBA" id="ARBA00004792"/>
    </source>
</evidence>
<dbReference type="InterPro" id="IPR054514">
    <property type="entry name" value="RhiE-like_linker"/>
</dbReference>
<dbReference type="SUPFAM" id="SSF56801">
    <property type="entry name" value="Acetyl-CoA synthetase-like"/>
    <property type="match status" value="1"/>
</dbReference>
<dbReference type="Pfam" id="PF00668">
    <property type="entry name" value="Condensation"/>
    <property type="match status" value="1"/>
</dbReference>
<comment type="cofactor">
    <cofactor evidence="1">
        <name>pantetheine 4'-phosphate</name>
        <dbReference type="ChEBI" id="CHEBI:47942"/>
    </cofactor>
</comment>
<dbReference type="InterPro" id="IPR016039">
    <property type="entry name" value="Thiolase-like"/>
</dbReference>
<dbReference type="GO" id="GO:0006633">
    <property type="term" value="P:fatty acid biosynthetic process"/>
    <property type="evidence" value="ECO:0007669"/>
    <property type="project" value="InterPro"/>
</dbReference>
<feature type="region of interest" description="C-terminal hotdog fold" evidence="10">
    <location>
        <begin position="2888"/>
        <end position="3027"/>
    </location>
</feature>
<dbReference type="PANTHER" id="PTHR43775:SF37">
    <property type="entry name" value="SI:DKEY-61P9.11"/>
    <property type="match status" value="1"/>
</dbReference>
<dbReference type="Gene3D" id="3.30.559.30">
    <property type="entry name" value="Nonribosomal peptide synthetase, condensation domain"/>
    <property type="match status" value="1"/>
</dbReference>
<evidence type="ECO:0000256" key="4">
    <source>
        <dbReference type="ARBA" id="ARBA00022450"/>
    </source>
</evidence>
<dbReference type="Gene3D" id="3.30.559.10">
    <property type="entry name" value="Chloramphenicol acetyltransferase-like domain"/>
    <property type="match status" value="1"/>
</dbReference>
<dbReference type="Pfam" id="PF00501">
    <property type="entry name" value="AMP-binding"/>
    <property type="match status" value="1"/>
</dbReference>
<keyword evidence="5" id="KW-0963">Cytoplasm</keyword>
<dbReference type="InterPro" id="IPR020845">
    <property type="entry name" value="AMP-binding_CS"/>
</dbReference>
<gene>
    <name evidence="15" type="ORF">M8542_37050</name>
</gene>
<dbReference type="SMART" id="SM00823">
    <property type="entry name" value="PKS_PP"/>
    <property type="match status" value="2"/>
</dbReference>
<evidence type="ECO:0000256" key="10">
    <source>
        <dbReference type="PROSITE-ProRule" id="PRU01363"/>
    </source>
</evidence>
<evidence type="ECO:0000259" key="14">
    <source>
        <dbReference type="PROSITE" id="PS52019"/>
    </source>
</evidence>
<dbReference type="CDD" id="cd00833">
    <property type="entry name" value="PKS"/>
    <property type="match status" value="2"/>
</dbReference>
<feature type="region of interest" description="N-terminal hotdog fold" evidence="10">
    <location>
        <begin position="2758"/>
        <end position="2874"/>
    </location>
</feature>
<dbReference type="InterPro" id="IPR020615">
    <property type="entry name" value="Thiolase_acyl_enz_int_AS"/>
</dbReference>
<dbReference type="InterPro" id="IPR042104">
    <property type="entry name" value="PKS_dehydratase_sf"/>
</dbReference>
<dbReference type="Pfam" id="PF00109">
    <property type="entry name" value="ketoacyl-synt"/>
    <property type="match status" value="2"/>
</dbReference>
<dbReference type="GO" id="GO:0009403">
    <property type="term" value="P:toxin biosynthetic process"/>
    <property type="evidence" value="ECO:0007669"/>
    <property type="project" value="UniProtKB-ARBA"/>
</dbReference>
<dbReference type="Pfam" id="PF21089">
    <property type="entry name" value="PKS_DH_N"/>
    <property type="match status" value="1"/>
</dbReference>
<dbReference type="Pfam" id="PF02801">
    <property type="entry name" value="Ketoacyl-synt_C"/>
    <property type="match status" value="2"/>
</dbReference>
<feature type="compositionally biased region" description="Low complexity" evidence="11">
    <location>
        <begin position="1692"/>
        <end position="1720"/>
    </location>
</feature>
<evidence type="ECO:0000256" key="9">
    <source>
        <dbReference type="ARBA" id="ARBA00023268"/>
    </source>
</evidence>
<dbReference type="InterPro" id="IPR010071">
    <property type="entry name" value="AA_adenyl_dom"/>
</dbReference>
<dbReference type="CDD" id="cd02440">
    <property type="entry name" value="AdoMet_MTases"/>
    <property type="match status" value="1"/>
</dbReference>
<evidence type="ECO:0000259" key="12">
    <source>
        <dbReference type="PROSITE" id="PS50075"/>
    </source>
</evidence>
<dbReference type="PROSITE" id="PS00606">
    <property type="entry name" value="KS3_1"/>
    <property type="match status" value="1"/>
</dbReference>
<dbReference type="EMBL" id="JAMXQV010000025">
    <property type="protein sequence ID" value="MCR6488451.1"/>
    <property type="molecule type" value="Genomic_DNA"/>
</dbReference>
<dbReference type="GO" id="GO:0031177">
    <property type="term" value="F:phosphopantetheine binding"/>
    <property type="evidence" value="ECO:0007669"/>
    <property type="project" value="InterPro"/>
</dbReference>
<dbReference type="PROSITE" id="PS00098">
    <property type="entry name" value="THIOLASE_1"/>
    <property type="match status" value="1"/>
</dbReference>
<dbReference type="NCBIfam" id="TIGR01733">
    <property type="entry name" value="AA-adenyl-dom"/>
    <property type="match status" value="1"/>
</dbReference>
<evidence type="ECO:0000256" key="2">
    <source>
        <dbReference type="ARBA" id="ARBA00004496"/>
    </source>
</evidence>
<dbReference type="Gene3D" id="1.10.1240.100">
    <property type="match status" value="2"/>
</dbReference>
<dbReference type="PROSITE" id="PS52019">
    <property type="entry name" value="PKS_MFAS_DH"/>
    <property type="match status" value="1"/>
</dbReference>
<dbReference type="InterPro" id="IPR049551">
    <property type="entry name" value="PKS_DH_C"/>
</dbReference>
<dbReference type="InterPro" id="IPR014031">
    <property type="entry name" value="Ketoacyl_synth_C"/>
</dbReference>
<dbReference type="Gene3D" id="3.30.300.30">
    <property type="match status" value="1"/>
</dbReference>
<comment type="caution">
    <text evidence="15">The sequence shown here is derived from an EMBL/GenBank/DDBJ whole genome shotgun (WGS) entry which is preliminary data.</text>
</comment>
<dbReference type="Pfam" id="PF00550">
    <property type="entry name" value="PP-binding"/>
    <property type="match status" value="2"/>
</dbReference>
<feature type="domain" description="Ketosynthase family 3 (KS3)" evidence="13">
    <location>
        <begin position="2225"/>
        <end position="2637"/>
    </location>
</feature>
<dbReference type="SMART" id="SM00822">
    <property type="entry name" value="PKS_KR"/>
    <property type="match status" value="1"/>
</dbReference>
<dbReference type="CDD" id="cd08953">
    <property type="entry name" value="KR_2_SDR_x"/>
    <property type="match status" value="1"/>
</dbReference>
<comment type="subcellular location">
    <subcellularLocation>
        <location evidence="2">Cytoplasm</location>
    </subcellularLocation>
</comment>
<feature type="compositionally biased region" description="Polar residues" evidence="11">
    <location>
        <begin position="2197"/>
        <end position="2210"/>
    </location>
</feature>
<dbReference type="Gene3D" id="3.40.50.720">
    <property type="entry name" value="NAD(P)-binding Rossmann-like Domain"/>
    <property type="match status" value="1"/>
</dbReference>
<dbReference type="InterPro" id="IPR013217">
    <property type="entry name" value="Methyltransf_12"/>
</dbReference>
<dbReference type="GO" id="GO:0004312">
    <property type="term" value="F:fatty acid synthase activity"/>
    <property type="evidence" value="ECO:0007669"/>
    <property type="project" value="TreeGrafter"/>
</dbReference>
<dbReference type="PANTHER" id="PTHR43775">
    <property type="entry name" value="FATTY ACID SYNTHASE"/>
    <property type="match status" value="1"/>
</dbReference>
<dbReference type="SUPFAM" id="SSF53335">
    <property type="entry name" value="S-adenosyl-L-methionine-dependent methyltransferases"/>
    <property type="match status" value="1"/>
</dbReference>
<protein>
    <submittedName>
        <fullName evidence="15">Amino acid adenylation domain-containing protein</fullName>
    </submittedName>
</protein>
<feature type="region of interest" description="Disordered" evidence="11">
    <location>
        <begin position="2171"/>
        <end position="2227"/>
    </location>
</feature>
<dbReference type="InterPro" id="IPR009081">
    <property type="entry name" value="PP-bd_ACP"/>
</dbReference>
<evidence type="ECO:0000256" key="7">
    <source>
        <dbReference type="ARBA" id="ARBA00022679"/>
    </source>
</evidence>
<evidence type="ECO:0000256" key="1">
    <source>
        <dbReference type="ARBA" id="ARBA00001957"/>
    </source>
</evidence>
<keyword evidence="7" id="KW-0808">Transferase</keyword>
<dbReference type="FunFam" id="3.40.50.12780:FF:000012">
    <property type="entry name" value="Non-ribosomal peptide synthetase"/>
    <property type="match status" value="1"/>
</dbReference>
<dbReference type="Pfam" id="PF08242">
    <property type="entry name" value="Methyltransf_12"/>
    <property type="match status" value="1"/>
</dbReference>
<dbReference type="Proteomes" id="UP001144096">
    <property type="component" value="Unassembled WGS sequence"/>
</dbReference>
<dbReference type="GO" id="GO:0004315">
    <property type="term" value="F:3-oxoacyl-[acyl-carrier-protein] synthase activity"/>
    <property type="evidence" value="ECO:0007669"/>
    <property type="project" value="InterPro"/>
</dbReference>
<dbReference type="InterPro" id="IPR014030">
    <property type="entry name" value="Ketoacyl_synth_N"/>
</dbReference>
<dbReference type="PROSITE" id="PS52004">
    <property type="entry name" value="KS3_2"/>
    <property type="match status" value="2"/>
</dbReference>
<dbReference type="SMART" id="SM00825">
    <property type="entry name" value="PKS_KS"/>
    <property type="match status" value="2"/>
</dbReference>
<dbReference type="InterPro" id="IPR020806">
    <property type="entry name" value="PKS_PP-bd"/>
</dbReference>
<feature type="region of interest" description="Disordered" evidence="11">
    <location>
        <begin position="1677"/>
        <end position="1720"/>
    </location>
</feature>
<evidence type="ECO:0000259" key="13">
    <source>
        <dbReference type="PROSITE" id="PS52004"/>
    </source>
</evidence>
<dbReference type="PROSITE" id="PS00455">
    <property type="entry name" value="AMP_BINDING"/>
    <property type="match status" value="1"/>
</dbReference>
<dbReference type="Pfam" id="PF13193">
    <property type="entry name" value="AMP-binding_C"/>
    <property type="match status" value="1"/>
</dbReference>
<keyword evidence="16" id="KW-1185">Reference proteome</keyword>
<keyword evidence="8" id="KW-0677">Repeat</keyword>
<dbReference type="SUPFAM" id="SSF51735">
    <property type="entry name" value="NAD(P)-binding Rossmann-fold domains"/>
    <property type="match status" value="2"/>
</dbReference>
<feature type="domain" description="Ketosynthase family 3 (KS3)" evidence="13">
    <location>
        <begin position="1080"/>
        <end position="1512"/>
    </location>
</feature>
<dbReference type="Gene3D" id="3.40.47.10">
    <property type="match status" value="2"/>
</dbReference>
<dbReference type="SMART" id="SM01294">
    <property type="entry name" value="PKS_PP_betabranch"/>
    <property type="match status" value="2"/>
</dbReference>
<keyword evidence="9" id="KW-0511">Multifunctional enzyme</keyword>
<feature type="domain" description="Carrier" evidence="12">
    <location>
        <begin position="987"/>
        <end position="1062"/>
    </location>
</feature>
<dbReference type="InterPro" id="IPR045851">
    <property type="entry name" value="AMP-bd_C_sf"/>
</dbReference>
<dbReference type="InterPro" id="IPR013968">
    <property type="entry name" value="PKS_KR"/>
</dbReference>